<name>A0AAD7D8X1_MYCRO</name>
<evidence type="ECO:0000313" key="2">
    <source>
        <dbReference type="Proteomes" id="UP001221757"/>
    </source>
</evidence>
<protein>
    <submittedName>
        <fullName evidence="1">Uncharacterized protein</fullName>
    </submittedName>
</protein>
<dbReference type="Proteomes" id="UP001221757">
    <property type="component" value="Unassembled WGS sequence"/>
</dbReference>
<comment type="caution">
    <text evidence="1">The sequence shown here is derived from an EMBL/GenBank/DDBJ whole genome shotgun (WGS) entry which is preliminary data.</text>
</comment>
<gene>
    <name evidence="1" type="ORF">B0H17DRAFT_1137193</name>
</gene>
<sequence length="278" mass="31329">MLRRSSPTIECINSEETVEIDPLDIRRAQIHLNGWEISHYAIRRPLTVARCGGPDGDLPQVGKRYRCNWREPVQAGGNDDVARIVRDEVKRCACARTVHALETSAQERKSGTEWEKKSMIESSNSCVAYFKRELTVRLQRHESENERIVEELTTLPVRRQELSVMMTLSQSVVVNRGRDQSRTLGSGAGGRGGSKWLLAGNMRTKLRQLLRQAASLAPAKQHSTGIPILGVELLQTTIIEAKRRALRKSLEADYIRGPRWQPRAQVNTLRTSSNLGEI</sequence>
<reference evidence="1" key="1">
    <citation type="submission" date="2023-03" db="EMBL/GenBank/DDBJ databases">
        <title>Massive genome expansion in bonnet fungi (Mycena s.s.) driven by repeated elements and novel gene families across ecological guilds.</title>
        <authorList>
            <consortium name="Lawrence Berkeley National Laboratory"/>
            <person name="Harder C.B."/>
            <person name="Miyauchi S."/>
            <person name="Viragh M."/>
            <person name="Kuo A."/>
            <person name="Thoen E."/>
            <person name="Andreopoulos B."/>
            <person name="Lu D."/>
            <person name="Skrede I."/>
            <person name="Drula E."/>
            <person name="Henrissat B."/>
            <person name="Morin E."/>
            <person name="Kohler A."/>
            <person name="Barry K."/>
            <person name="LaButti K."/>
            <person name="Morin E."/>
            <person name="Salamov A."/>
            <person name="Lipzen A."/>
            <person name="Mereny Z."/>
            <person name="Hegedus B."/>
            <person name="Baldrian P."/>
            <person name="Stursova M."/>
            <person name="Weitz H."/>
            <person name="Taylor A."/>
            <person name="Grigoriev I.V."/>
            <person name="Nagy L.G."/>
            <person name="Martin F."/>
            <person name="Kauserud H."/>
        </authorList>
    </citation>
    <scope>NUCLEOTIDE SEQUENCE</scope>
    <source>
        <strain evidence="1">CBHHK067</strain>
    </source>
</reference>
<accession>A0AAD7D8X1</accession>
<evidence type="ECO:0000313" key="1">
    <source>
        <dbReference type="EMBL" id="KAJ7685995.1"/>
    </source>
</evidence>
<keyword evidence="2" id="KW-1185">Reference proteome</keyword>
<dbReference type="EMBL" id="JARKIE010000100">
    <property type="protein sequence ID" value="KAJ7685995.1"/>
    <property type="molecule type" value="Genomic_DNA"/>
</dbReference>
<organism evidence="1 2">
    <name type="scientific">Mycena rosella</name>
    <name type="common">Pink bonnet</name>
    <name type="synonym">Agaricus rosellus</name>
    <dbReference type="NCBI Taxonomy" id="1033263"/>
    <lineage>
        <taxon>Eukaryota</taxon>
        <taxon>Fungi</taxon>
        <taxon>Dikarya</taxon>
        <taxon>Basidiomycota</taxon>
        <taxon>Agaricomycotina</taxon>
        <taxon>Agaricomycetes</taxon>
        <taxon>Agaricomycetidae</taxon>
        <taxon>Agaricales</taxon>
        <taxon>Marasmiineae</taxon>
        <taxon>Mycenaceae</taxon>
        <taxon>Mycena</taxon>
    </lineage>
</organism>
<proteinExistence type="predicted"/>
<dbReference type="AlphaFoldDB" id="A0AAD7D8X1"/>